<proteinExistence type="predicted"/>
<reference evidence="1" key="1">
    <citation type="submission" date="2015-12" db="EMBL/GenBank/DDBJ databases">
        <title>De novo transcriptome assembly of four potential Pierce s Disease insect vectors from Arizona vineyards.</title>
        <authorList>
            <person name="Tassone E.E."/>
        </authorList>
    </citation>
    <scope>NUCLEOTIDE SEQUENCE</scope>
</reference>
<dbReference type="AlphaFoldDB" id="A0A1B6CLZ4"/>
<evidence type="ECO:0000313" key="1">
    <source>
        <dbReference type="EMBL" id="JAS14494.1"/>
    </source>
</evidence>
<sequence>MYILLFMTGIPKMTKTIFILSNIIIVLAKINYRMLEKVNQLALGLDQYKREAKKEMQLPRTTVEEKLQVYGSIVEREKELFETIKQMWDTSGWEDWNSYLALNHTLSAIYDLEKTQDTNENILEQMIYVMKQIDSLTENLHWESVLHEAPELILRDYKEYYNFDQFSENVSLV</sequence>
<accession>A0A1B6CLZ4</accession>
<gene>
    <name evidence="1" type="ORF">g.6115</name>
</gene>
<dbReference type="EMBL" id="GEDC01022804">
    <property type="protein sequence ID" value="JAS14494.1"/>
    <property type="molecule type" value="Transcribed_RNA"/>
</dbReference>
<name>A0A1B6CLZ4_9HEMI</name>
<protein>
    <submittedName>
        <fullName evidence="1">Uncharacterized protein</fullName>
    </submittedName>
</protein>
<organism evidence="1">
    <name type="scientific">Clastoptera arizonana</name>
    <name type="common">Arizona spittle bug</name>
    <dbReference type="NCBI Taxonomy" id="38151"/>
    <lineage>
        <taxon>Eukaryota</taxon>
        <taxon>Metazoa</taxon>
        <taxon>Ecdysozoa</taxon>
        <taxon>Arthropoda</taxon>
        <taxon>Hexapoda</taxon>
        <taxon>Insecta</taxon>
        <taxon>Pterygota</taxon>
        <taxon>Neoptera</taxon>
        <taxon>Paraneoptera</taxon>
        <taxon>Hemiptera</taxon>
        <taxon>Auchenorrhyncha</taxon>
        <taxon>Cercopoidea</taxon>
        <taxon>Clastopteridae</taxon>
        <taxon>Clastoptera</taxon>
    </lineage>
</organism>